<dbReference type="AlphaFoldDB" id="A0A7C9AHV9"/>
<name>A0A7C9AHV9_OPUST</name>
<reference evidence="1" key="1">
    <citation type="journal article" date="2013" name="J. Plant Res.">
        <title>Effect of fungi and light on seed germination of three Opuntia species from semiarid lands of central Mexico.</title>
        <authorList>
            <person name="Delgado-Sanchez P."/>
            <person name="Jimenez-Bremont J.F."/>
            <person name="Guerrero-Gonzalez Mde L."/>
            <person name="Flores J."/>
        </authorList>
    </citation>
    <scope>NUCLEOTIDE SEQUENCE</scope>
    <source>
        <tissue evidence="1">Cladode</tissue>
    </source>
</reference>
<evidence type="ECO:0000313" key="1">
    <source>
        <dbReference type="EMBL" id="MBA4668938.1"/>
    </source>
</evidence>
<proteinExistence type="predicted"/>
<dbReference type="EMBL" id="GISG01241866">
    <property type="protein sequence ID" value="MBA4668938.1"/>
    <property type="molecule type" value="Transcribed_RNA"/>
</dbReference>
<accession>A0A7C9AHV9</accession>
<protein>
    <submittedName>
        <fullName evidence="1">Uncharacterized protein</fullName>
    </submittedName>
</protein>
<reference evidence="1" key="2">
    <citation type="submission" date="2020-07" db="EMBL/GenBank/DDBJ databases">
        <authorList>
            <person name="Vera ALvarez R."/>
            <person name="Arias-Moreno D.M."/>
            <person name="Jimenez-Jacinto V."/>
            <person name="Jimenez-Bremont J.F."/>
            <person name="Swaminathan K."/>
            <person name="Moose S.P."/>
            <person name="Guerrero-Gonzalez M.L."/>
            <person name="Marino-Ramirez L."/>
            <person name="Landsman D."/>
            <person name="Rodriguez-Kessler M."/>
            <person name="Delgado-Sanchez P."/>
        </authorList>
    </citation>
    <scope>NUCLEOTIDE SEQUENCE</scope>
    <source>
        <tissue evidence="1">Cladode</tissue>
    </source>
</reference>
<sequence>MLKVARITPKEIGARILEISVSDFRVSEMSAGGFCCCLAMHALEHRPTTLFDHCVIDFSRSCKVVLSSAGVCSCCAGGLNAPADESAGITTLISEACWWLTPNSDLERMG</sequence>
<organism evidence="1">
    <name type="scientific">Opuntia streptacantha</name>
    <name type="common">Prickly pear cactus</name>
    <name type="synonym">Opuntia cardona</name>
    <dbReference type="NCBI Taxonomy" id="393608"/>
    <lineage>
        <taxon>Eukaryota</taxon>
        <taxon>Viridiplantae</taxon>
        <taxon>Streptophyta</taxon>
        <taxon>Embryophyta</taxon>
        <taxon>Tracheophyta</taxon>
        <taxon>Spermatophyta</taxon>
        <taxon>Magnoliopsida</taxon>
        <taxon>eudicotyledons</taxon>
        <taxon>Gunneridae</taxon>
        <taxon>Pentapetalae</taxon>
        <taxon>Caryophyllales</taxon>
        <taxon>Cactineae</taxon>
        <taxon>Cactaceae</taxon>
        <taxon>Opuntioideae</taxon>
        <taxon>Opuntia</taxon>
    </lineage>
</organism>